<dbReference type="SUPFAM" id="SSF48163">
    <property type="entry name" value="An anticodon-binding domain of class I aminoacyl-tRNA synthetases"/>
    <property type="match status" value="1"/>
</dbReference>
<accession>A0ABR6BGM4</accession>
<organism evidence="7 8">
    <name type="scientific">Kutzneria viridogrisea</name>
    <dbReference type="NCBI Taxonomy" id="47990"/>
    <lineage>
        <taxon>Bacteria</taxon>
        <taxon>Bacillati</taxon>
        <taxon>Actinomycetota</taxon>
        <taxon>Actinomycetes</taxon>
        <taxon>Pseudonocardiales</taxon>
        <taxon>Pseudonocardiaceae</taxon>
        <taxon>Kutzneria</taxon>
    </lineage>
</organism>
<evidence type="ECO:0000256" key="3">
    <source>
        <dbReference type="ARBA" id="ARBA00022840"/>
    </source>
</evidence>
<keyword evidence="3" id="KW-0067">ATP-binding</keyword>
<evidence type="ECO:0000313" key="7">
    <source>
        <dbReference type="EMBL" id="MBA8926037.1"/>
    </source>
</evidence>
<keyword evidence="4" id="KW-0648">Protein biosynthesis</keyword>
<keyword evidence="1 7" id="KW-0436">Ligase</keyword>
<comment type="caution">
    <text evidence="7">The sequence shown here is derived from an EMBL/GenBank/DDBJ whole genome shotgun (WGS) entry which is preliminary data.</text>
</comment>
<proteinExistence type="predicted"/>
<keyword evidence="2" id="KW-0547">Nucleotide-binding</keyword>
<feature type="domain" description="Aminoacyl-tRNA synthetase class I anticodon-binding" evidence="6">
    <location>
        <begin position="6"/>
        <end position="81"/>
    </location>
</feature>
<evidence type="ECO:0000259" key="6">
    <source>
        <dbReference type="Pfam" id="PF19269"/>
    </source>
</evidence>
<evidence type="ECO:0000256" key="2">
    <source>
        <dbReference type="ARBA" id="ARBA00022741"/>
    </source>
</evidence>
<dbReference type="EC" id="6.1.1.17" evidence="7"/>
<dbReference type="InterPro" id="IPR020751">
    <property type="entry name" value="aa-tRNA-synth_I_codon-bd_sub2"/>
</dbReference>
<name>A0ABR6BGM4_9PSEU</name>
<gene>
    <name evidence="7" type="ORF">BC739_003236</name>
</gene>
<dbReference type="Pfam" id="PF19269">
    <property type="entry name" value="Anticodon_2"/>
    <property type="match status" value="1"/>
</dbReference>
<evidence type="ECO:0000256" key="4">
    <source>
        <dbReference type="ARBA" id="ARBA00022917"/>
    </source>
</evidence>
<dbReference type="Proteomes" id="UP000517916">
    <property type="component" value="Unassembled WGS sequence"/>
</dbReference>
<dbReference type="Gene3D" id="1.10.10.350">
    <property type="match status" value="1"/>
</dbReference>
<reference evidence="7 8" key="1">
    <citation type="submission" date="2020-08" db="EMBL/GenBank/DDBJ databases">
        <title>Genomic Encyclopedia of Archaeal and Bacterial Type Strains, Phase II (KMG-II): from individual species to whole genera.</title>
        <authorList>
            <person name="Goeker M."/>
        </authorList>
    </citation>
    <scope>NUCLEOTIDE SEQUENCE [LARGE SCALE GENOMIC DNA]</scope>
    <source>
        <strain evidence="7 8">DSM 43850</strain>
    </source>
</reference>
<keyword evidence="5" id="KW-0030">Aminoacyl-tRNA synthetase</keyword>
<keyword evidence="8" id="KW-1185">Reference proteome</keyword>
<evidence type="ECO:0000313" key="8">
    <source>
        <dbReference type="Proteomes" id="UP000517916"/>
    </source>
</evidence>
<dbReference type="InterPro" id="IPR008925">
    <property type="entry name" value="aa_tRNA-synth_I_cd-bd_sf"/>
</dbReference>
<evidence type="ECO:0000256" key="1">
    <source>
        <dbReference type="ARBA" id="ARBA00022598"/>
    </source>
</evidence>
<dbReference type="InterPro" id="IPR045462">
    <property type="entry name" value="aa-tRNA-synth_I_cd-bd"/>
</dbReference>
<evidence type="ECO:0000256" key="5">
    <source>
        <dbReference type="ARBA" id="ARBA00023146"/>
    </source>
</evidence>
<dbReference type="EMBL" id="JACJID010000002">
    <property type="protein sequence ID" value="MBA8926037.1"/>
    <property type="molecule type" value="Genomic_DNA"/>
</dbReference>
<dbReference type="GO" id="GO:0004818">
    <property type="term" value="F:glutamate-tRNA ligase activity"/>
    <property type="evidence" value="ECO:0007669"/>
    <property type="project" value="UniProtKB-EC"/>
</dbReference>
<sequence length="93" mass="9430">MGSAAKALGADARAVLAASIQALTALPEGTAAGVEGALVDGVGLKRCKAFAPVRVAVAGRTVSPLLYESMVLLGRERSLDRPNRVLESNIGGE</sequence>
<protein>
    <submittedName>
        <fullName evidence="7">Glutamyl-tRNA synthetase</fullName>
        <ecNumber evidence="7">6.1.1.17</ecNumber>
    </submittedName>
</protein>